<comment type="caution">
    <text evidence="16">The sequence shown here is derived from an EMBL/GenBank/DDBJ whole genome shotgun (WGS) entry which is preliminary data.</text>
</comment>
<accession>A0AA41MGD6</accession>
<evidence type="ECO:0000256" key="5">
    <source>
        <dbReference type="ARBA" id="ARBA00022606"/>
    </source>
</evidence>
<dbReference type="FunFam" id="1.20.1070.10:FF:000008">
    <property type="entry name" value="Olfactory receptor"/>
    <property type="match status" value="1"/>
</dbReference>
<keyword evidence="6 13" id="KW-0812">Transmembrane</keyword>
<proteinExistence type="inferred from homology"/>
<evidence type="ECO:0000256" key="3">
    <source>
        <dbReference type="ARBA" id="ARBA00010663"/>
    </source>
</evidence>
<feature type="transmembrane region" description="Helical" evidence="14">
    <location>
        <begin position="91"/>
        <end position="113"/>
    </location>
</feature>
<dbReference type="CDD" id="cd15227">
    <property type="entry name" value="7tmA_OR14-like"/>
    <property type="match status" value="1"/>
</dbReference>
<dbReference type="EMBL" id="JAATJV010166315">
    <property type="protein sequence ID" value="MBZ3871391.1"/>
    <property type="molecule type" value="Genomic_DNA"/>
</dbReference>
<keyword evidence="17" id="KW-1185">Reference proteome</keyword>
<dbReference type="GO" id="GO:0004930">
    <property type="term" value="F:G protein-coupled receptor activity"/>
    <property type="evidence" value="ECO:0007669"/>
    <property type="project" value="UniProtKB-KW"/>
</dbReference>
<comment type="function">
    <text evidence="1">Odorant receptor.</text>
</comment>
<dbReference type="GO" id="GO:0005886">
    <property type="term" value="C:plasma membrane"/>
    <property type="evidence" value="ECO:0007669"/>
    <property type="project" value="UniProtKB-SubCell"/>
</dbReference>
<evidence type="ECO:0000256" key="6">
    <source>
        <dbReference type="ARBA" id="ARBA00022692"/>
    </source>
</evidence>
<evidence type="ECO:0000256" key="12">
    <source>
        <dbReference type="ARBA" id="ARBA00023224"/>
    </source>
</evidence>
<evidence type="ECO:0000256" key="10">
    <source>
        <dbReference type="ARBA" id="ARBA00023136"/>
    </source>
</evidence>
<feature type="transmembrane region" description="Helical" evidence="14">
    <location>
        <begin position="20"/>
        <end position="42"/>
    </location>
</feature>
<feature type="transmembrane region" description="Helical" evidence="14">
    <location>
        <begin position="432"/>
        <end position="451"/>
    </location>
</feature>
<dbReference type="Gene3D" id="1.20.1070.10">
    <property type="entry name" value="Rhodopsin 7-helix transmembrane proteins"/>
    <property type="match status" value="2"/>
</dbReference>
<keyword evidence="12 13" id="KW-0807">Transducer</keyword>
<evidence type="ECO:0000313" key="16">
    <source>
        <dbReference type="EMBL" id="MBZ3871391.1"/>
    </source>
</evidence>
<evidence type="ECO:0000256" key="13">
    <source>
        <dbReference type="RuleBase" id="RU000688"/>
    </source>
</evidence>
<keyword evidence="5" id="KW-0716">Sensory transduction</keyword>
<evidence type="ECO:0000256" key="11">
    <source>
        <dbReference type="ARBA" id="ARBA00023170"/>
    </source>
</evidence>
<dbReference type="PROSITE" id="PS00237">
    <property type="entry name" value="G_PROTEIN_RECEP_F1_1"/>
    <property type="match status" value="1"/>
</dbReference>
<reference evidence="16" key="1">
    <citation type="submission" date="2020-03" db="EMBL/GenBank/DDBJ databases">
        <title>Studies in the Genomics of Life Span.</title>
        <authorList>
            <person name="Glass D."/>
        </authorList>
    </citation>
    <scope>NUCLEOTIDE SEQUENCE</scope>
    <source>
        <strain evidence="16">SUZIE</strain>
        <tissue evidence="16">Muscle</tissue>
    </source>
</reference>
<feature type="transmembrane region" description="Helical" evidence="14">
    <location>
        <begin position="54"/>
        <end position="71"/>
    </location>
</feature>
<evidence type="ECO:0000256" key="4">
    <source>
        <dbReference type="ARBA" id="ARBA00022475"/>
    </source>
</evidence>
<feature type="transmembrane region" description="Helical" evidence="14">
    <location>
        <begin position="489"/>
        <end position="517"/>
    </location>
</feature>
<keyword evidence="9 13" id="KW-0297">G-protein coupled receptor</keyword>
<feature type="transmembrane region" description="Helical" evidence="14">
    <location>
        <begin position="318"/>
        <end position="340"/>
    </location>
</feature>
<dbReference type="AlphaFoldDB" id="A0AA41MGD6"/>
<evidence type="ECO:0000313" key="17">
    <source>
        <dbReference type="Proteomes" id="UP001166674"/>
    </source>
</evidence>
<keyword evidence="4" id="KW-1003">Cell membrane</keyword>
<feature type="transmembrane region" description="Helical" evidence="14">
    <location>
        <begin position="565"/>
        <end position="584"/>
    </location>
</feature>
<dbReference type="GO" id="GO:0004984">
    <property type="term" value="F:olfactory receptor activity"/>
    <property type="evidence" value="ECO:0007669"/>
    <property type="project" value="InterPro"/>
</dbReference>
<evidence type="ECO:0000256" key="9">
    <source>
        <dbReference type="ARBA" id="ARBA00023040"/>
    </source>
</evidence>
<dbReference type="FunFam" id="1.20.1070.10:FF:000037">
    <property type="entry name" value="Olfactory receptor"/>
    <property type="match status" value="1"/>
</dbReference>
<dbReference type="SUPFAM" id="SSF81321">
    <property type="entry name" value="Family A G protein-coupled receptor-like"/>
    <property type="match status" value="2"/>
</dbReference>
<dbReference type="InterPro" id="IPR000276">
    <property type="entry name" value="GPCR_Rhodpsn"/>
</dbReference>
<evidence type="ECO:0000256" key="8">
    <source>
        <dbReference type="ARBA" id="ARBA00022989"/>
    </source>
</evidence>
<keyword evidence="10 14" id="KW-0472">Membrane</keyword>
<feature type="domain" description="G-protein coupled receptors family 1 profile" evidence="15">
    <location>
        <begin position="333"/>
        <end position="582"/>
    </location>
</feature>
<dbReference type="FunFam" id="1.10.1220.70:FF:000001">
    <property type="entry name" value="Olfactory receptor"/>
    <property type="match status" value="1"/>
</dbReference>
<feature type="domain" description="G-protein coupled receptors family 1 profile" evidence="15">
    <location>
        <begin position="34"/>
        <end position="282"/>
    </location>
</feature>
<dbReference type="InterPro" id="IPR000725">
    <property type="entry name" value="Olfact_rcpt"/>
</dbReference>
<feature type="transmembrane region" description="Helical" evidence="14">
    <location>
        <begin position="234"/>
        <end position="252"/>
    </location>
</feature>
<evidence type="ECO:0000259" key="15">
    <source>
        <dbReference type="PROSITE" id="PS50262"/>
    </source>
</evidence>
<evidence type="ECO:0000256" key="7">
    <source>
        <dbReference type="ARBA" id="ARBA00022725"/>
    </source>
</evidence>
<sequence>MVTEFLLMGFAEGWKLRFLYSMLFLLMFLATLLGNLLIVTVTTADQNLHTPMYFFLRNLSILDMCYISVTVPNACVNSLTGNRAISVAGCAAQIFLVIYCAFVEILFLTIMAWDRYVAICQPLRYSTIINVRLCVRMTVASLLSGLVYAGAHTGNTFVLNFCGSNTLPQFFCDIPSLLRLSCSDTSSNQLSILISAVLVCGGCFVFIAMSYVRIFSAVLKFPAQEQGKAFSTCVPHVLVVSVFLSSIACVYLRPAATTEALQDMVLSVFYTMVPPFLNPVLYSLRNKQVKHSPMDGNRTSSSDFTLAGLFPHGRASGLLFAVISIIFFTALTANGAMILLIQVDPQLHTPMYFLLSHLSLIDMLYISTTVPKTLVDHLVGKGTISFAACTAQYFLYMGLVGAEFFLLGLMAYDRYVAICRPLHYPTLMSRRVCWLILASSWSGGALDSFLLTPITMTLPFCASHKIEHFFCEAPTMLRLACGDKAAYEMVMYVCCVVMLLAPFSVVVASYAQILLTVHQMRSSEGKRKAFATCSSHMMVVTLFYGAALYTYMLPQSYHTPLKDKVFSAFYTILTPLLNPLIYSMRNRDVVGALRRARARHGVACGMGKDGL</sequence>
<dbReference type="PANTHER" id="PTHR26453">
    <property type="entry name" value="OLFACTORY RECEPTOR"/>
    <property type="match status" value="1"/>
</dbReference>
<feature type="transmembrane region" description="Helical" evidence="14">
    <location>
        <begin position="190"/>
        <end position="214"/>
    </location>
</feature>
<feature type="transmembrane region" description="Helical" evidence="14">
    <location>
        <begin position="529"/>
        <end position="553"/>
    </location>
</feature>
<comment type="subcellular location">
    <subcellularLocation>
        <location evidence="2">Cell membrane</location>
        <topology evidence="2">Multi-pass membrane protein</topology>
    </subcellularLocation>
</comment>
<evidence type="ECO:0000256" key="1">
    <source>
        <dbReference type="ARBA" id="ARBA00002936"/>
    </source>
</evidence>
<keyword evidence="11 13" id="KW-0675">Receptor</keyword>
<keyword evidence="8 14" id="KW-1133">Transmembrane helix</keyword>
<organism evidence="16 17">
    <name type="scientific">Sciurus carolinensis</name>
    <name type="common">Eastern gray squirrel</name>
    <dbReference type="NCBI Taxonomy" id="30640"/>
    <lineage>
        <taxon>Eukaryota</taxon>
        <taxon>Metazoa</taxon>
        <taxon>Chordata</taxon>
        <taxon>Craniata</taxon>
        <taxon>Vertebrata</taxon>
        <taxon>Euteleostomi</taxon>
        <taxon>Mammalia</taxon>
        <taxon>Eutheria</taxon>
        <taxon>Euarchontoglires</taxon>
        <taxon>Glires</taxon>
        <taxon>Rodentia</taxon>
        <taxon>Sciuromorpha</taxon>
        <taxon>Sciuridae</taxon>
        <taxon>Sciurinae</taxon>
        <taxon>Sciurini</taxon>
        <taxon>Sciurus</taxon>
    </lineage>
</organism>
<dbReference type="PROSITE" id="PS50262">
    <property type="entry name" value="G_PROTEIN_RECEP_F1_2"/>
    <property type="match status" value="2"/>
</dbReference>
<dbReference type="PRINTS" id="PR00245">
    <property type="entry name" value="OLFACTORYR"/>
</dbReference>
<name>A0AA41MGD6_SCICA</name>
<protein>
    <submittedName>
        <fullName evidence="16">Olfactory receptor 2T6</fullName>
    </submittedName>
</protein>
<evidence type="ECO:0000256" key="2">
    <source>
        <dbReference type="ARBA" id="ARBA00004651"/>
    </source>
</evidence>
<feature type="transmembrane region" description="Helical" evidence="14">
    <location>
        <begin position="133"/>
        <end position="151"/>
    </location>
</feature>
<dbReference type="PRINTS" id="PR00237">
    <property type="entry name" value="GPCRRHODOPSN"/>
</dbReference>
<gene>
    <name evidence="16" type="ORF">SUZIE_112705</name>
</gene>
<feature type="transmembrane region" description="Helical" evidence="14">
    <location>
        <begin position="264"/>
        <end position="284"/>
    </location>
</feature>
<dbReference type="Pfam" id="PF13853">
    <property type="entry name" value="7tm_4"/>
    <property type="match status" value="2"/>
</dbReference>
<dbReference type="CDD" id="cd15421">
    <property type="entry name" value="7tmA_OR2T-like"/>
    <property type="match status" value="1"/>
</dbReference>
<evidence type="ECO:0000256" key="14">
    <source>
        <dbReference type="SAM" id="Phobius"/>
    </source>
</evidence>
<comment type="similarity">
    <text evidence="3 13">Belongs to the G-protein coupled receptor 1 family.</text>
</comment>
<feature type="transmembrane region" description="Helical" evidence="14">
    <location>
        <begin position="391"/>
        <end position="412"/>
    </location>
</feature>
<dbReference type="Proteomes" id="UP001166674">
    <property type="component" value="Unassembled WGS sequence"/>
</dbReference>
<keyword evidence="7" id="KW-0552">Olfaction</keyword>
<dbReference type="InterPro" id="IPR017452">
    <property type="entry name" value="GPCR_Rhodpsn_7TM"/>
</dbReference>